<dbReference type="EMBL" id="JAFBMS010000037">
    <property type="protein sequence ID" value="KAG9341154.1"/>
    <property type="molecule type" value="Genomic_DNA"/>
</dbReference>
<keyword evidence="4" id="KW-0966">Cell projection</keyword>
<dbReference type="Pfam" id="PF14892">
    <property type="entry name" value="PIRC1_2"/>
    <property type="match status" value="1"/>
</dbReference>
<gene>
    <name evidence="5" type="ORF">JZ751_019593</name>
</gene>
<comment type="subcellular location">
    <subcellularLocation>
        <location evidence="1">Cytoplasm</location>
        <location evidence="1">Cytoskeleton</location>
        <location evidence="1">Cilium axoneme</location>
    </subcellularLocation>
</comment>
<evidence type="ECO:0000256" key="1">
    <source>
        <dbReference type="ARBA" id="ARBA00004430"/>
    </source>
</evidence>
<evidence type="ECO:0000256" key="2">
    <source>
        <dbReference type="ARBA" id="ARBA00022490"/>
    </source>
</evidence>
<dbReference type="AlphaFoldDB" id="A0A8T2NMB2"/>
<dbReference type="GO" id="GO:0035082">
    <property type="term" value="P:axoneme assembly"/>
    <property type="evidence" value="ECO:0007669"/>
    <property type="project" value="InterPro"/>
</dbReference>
<evidence type="ECO:0000313" key="5">
    <source>
        <dbReference type="EMBL" id="KAG9341154.1"/>
    </source>
</evidence>
<organism evidence="5 6">
    <name type="scientific">Albula glossodonta</name>
    <name type="common">roundjaw bonefish</name>
    <dbReference type="NCBI Taxonomy" id="121402"/>
    <lineage>
        <taxon>Eukaryota</taxon>
        <taxon>Metazoa</taxon>
        <taxon>Chordata</taxon>
        <taxon>Craniata</taxon>
        <taxon>Vertebrata</taxon>
        <taxon>Euteleostomi</taxon>
        <taxon>Actinopterygii</taxon>
        <taxon>Neopterygii</taxon>
        <taxon>Teleostei</taxon>
        <taxon>Albuliformes</taxon>
        <taxon>Albulidae</taxon>
        <taxon>Albula</taxon>
    </lineage>
</organism>
<protein>
    <submittedName>
        <fullName evidence="5">Uncharacterized protein</fullName>
    </submittedName>
</protein>
<dbReference type="Proteomes" id="UP000824540">
    <property type="component" value="Unassembled WGS sequence"/>
</dbReference>
<keyword evidence="6" id="KW-1185">Reference proteome</keyword>
<dbReference type="InterPro" id="IPR026507">
    <property type="entry name" value="PIRC1/2"/>
</dbReference>
<comment type="caution">
    <text evidence="5">The sequence shown here is derived from an EMBL/GenBank/DDBJ whole genome shotgun (WGS) entry which is preliminary data.</text>
</comment>
<dbReference type="OrthoDB" id="546383at2759"/>
<accession>A0A8T2NMB2</accession>
<reference evidence="5" key="1">
    <citation type="thesis" date="2021" institute="BYU ScholarsArchive" country="Provo, UT, USA">
        <title>Applications of and Algorithms for Genome Assembly and Genomic Analyses with an Emphasis on Marine Teleosts.</title>
        <authorList>
            <person name="Pickett B.D."/>
        </authorList>
    </citation>
    <scope>NUCLEOTIDE SEQUENCE</scope>
    <source>
        <strain evidence="5">HI-2016</strain>
    </source>
</reference>
<dbReference type="GO" id="GO:0005879">
    <property type="term" value="C:axonemal microtubule"/>
    <property type="evidence" value="ECO:0007669"/>
    <property type="project" value="InterPro"/>
</dbReference>
<dbReference type="PANTHER" id="PTHR20899:SF4">
    <property type="entry name" value="PIERCER OF MICROTUBULE WALL 2 PROTEIN"/>
    <property type="match status" value="1"/>
</dbReference>
<evidence type="ECO:0000256" key="4">
    <source>
        <dbReference type="ARBA" id="ARBA00023273"/>
    </source>
</evidence>
<name>A0A8T2NMB2_9TELE</name>
<proteinExistence type="predicted"/>
<sequence>MKPVIASPTSDGKLLNLLYKTTSQTYGMLPPTYETSPCTYHPVSMQFSEHLNKCGMYQNNSFNTSLDKSRVYDCPALPGGTIT</sequence>
<keyword evidence="2" id="KW-0963">Cytoplasm</keyword>
<keyword evidence="3" id="KW-0206">Cytoskeleton</keyword>
<evidence type="ECO:0000256" key="3">
    <source>
        <dbReference type="ARBA" id="ARBA00023212"/>
    </source>
</evidence>
<dbReference type="PANTHER" id="PTHR20899">
    <property type="entry name" value="PIERCE HOMOLOG"/>
    <property type="match status" value="1"/>
</dbReference>
<evidence type="ECO:0000313" key="6">
    <source>
        <dbReference type="Proteomes" id="UP000824540"/>
    </source>
</evidence>